<keyword evidence="1" id="KW-1133">Transmembrane helix</keyword>
<gene>
    <name evidence="2" type="ORF">CVT24_003030</name>
</gene>
<dbReference type="AlphaFoldDB" id="A0A409VFP8"/>
<dbReference type="InParanoid" id="A0A409VFP8"/>
<name>A0A409VFP8_9AGAR</name>
<dbReference type="STRING" id="181874.A0A409VFP8"/>
<feature type="transmembrane region" description="Helical" evidence="1">
    <location>
        <begin position="54"/>
        <end position="75"/>
    </location>
</feature>
<reference evidence="2 3" key="1">
    <citation type="journal article" date="2018" name="Evol. Lett.">
        <title>Horizontal gene cluster transfer increased hallucinogenic mushroom diversity.</title>
        <authorList>
            <person name="Reynolds H.T."/>
            <person name="Vijayakumar V."/>
            <person name="Gluck-Thaler E."/>
            <person name="Korotkin H.B."/>
            <person name="Matheny P.B."/>
            <person name="Slot J.C."/>
        </authorList>
    </citation>
    <scope>NUCLEOTIDE SEQUENCE [LARGE SCALE GENOMIC DNA]</scope>
    <source>
        <strain evidence="2 3">2629</strain>
    </source>
</reference>
<keyword evidence="3" id="KW-1185">Reference proteome</keyword>
<protein>
    <submittedName>
        <fullName evidence="2">Uncharacterized protein</fullName>
    </submittedName>
</protein>
<feature type="transmembrane region" description="Helical" evidence="1">
    <location>
        <begin position="24"/>
        <end position="42"/>
    </location>
</feature>
<sequence length="286" mass="32133">MYSLVTTIFDTAAITHNCARFHKLLSIGFVMALPSTSMLFFLRVRAVYNQNPFIMVFFGVLWTTVLLSSMTPLFGTSGANIGPTKYCVVSRLEPYVASAAIAPLVFDTLVFAAITWRLMGNAHIRCNLKTGLKTLMFGDCLPAFSRAFLQDGQAYYLKAKSETHTRTITIFTSLTSVIMLYVPNVPPAYRVMFATSNVSVMNIMACRVFRNTKFGIYREADISTSRIMATREQDIGRSPLVFQKSNVAVDTLKGPRQSWEQTYTHNLRFQVPETSTSPFAHVDYNK</sequence>
<comment type="caution">
    <text evidence="2">The sequence shown here is derived from an EMBL/GenBank/DDBJ whole genome shotgun (WGS) entry which is preliminary data.</text>
</comment>
<dbReference type="OrthoDB" id="3038990at2759"/>
<evidence type="ECO:0000313" key="2">
    <source>
        <dbReference type="EMBL" id="PPQ65076.1"/>
    </source>
</evidence>
<organism evidence="2 3">
    <name type="scientific">Panaeolus cyanescens</name>
    <dbReference type="NCBI Taxonomy" id="181874"/>
    <lineage>
        <taxon>Eukaryota</taxon>
        <taxon>Fungi</taxon>
        <taxon>Dikarya</taxon>
        <taxon>Basidiomycota</taxon>
        <taxon>Agaricomycotina</taxon>
        <taxon>Agaricomycetes</taxon>
        <taxon>Agaricomycetidae</taxon>
        <taxon>Agaricales</taxon>
        <taxon>Agaricineae</taxon>
        <taxon>Galeropsidaceae</taxon>
        <taxon>Panaeolus</taxon>
    </lineage>
</organism>
<dbReference type="Proteomes" id="UP000284842">
    <property type="component" value="Unassembled WGS sequence"/>
</dbReference>
<feature type="transmembrane region" description="Helical" evidence="1">
    <location>
        <begin position="95"/>
        <end position="119"/>
    </location>
</feature>
<accession>A0A409VFP8</accession>
<keyword evidence="1" id="KW-0812">Transmembrane</keyword>
<dbReference type="EMBL" id="NHTK01006077">
    <property type="protein sequence ID" value="PPQ65076.1"/>
    <property type="molecule type" value="Genomic_DNA"/>
</dbReference>
<evidence type="ECO:0000313" key="3">
    <source>
        <dbReference type="Proteomes" id="UP000284842"/>
    </source>
</evidence>
<keyword evidence="1" id="KW-0472">Membrane</keyword>
<proteinExistence type="predicted"/>
<evidence type="ECO:0000256" key="1">
    <source>
        <dbReference type="SAM" id="Phobius"/>
    </source>
</evidence>